<feature type="compositionally biased region" description="Low complexity" evidence="1">
    <location>
        <begin position="313"/>
        <end position="323"/>
    </location>
</feature>
<gene>
    <name evidence="2" type="ORF">WJX74_003982</name>
</gene>
<evidence type="ECO:0000313" key="2">
    <source>
        <dbReference type="EMBL" id="KAK9838825.1"/>
    </source>
</evidence>
<protein>
    <submittedName>
        <fullName evidence="2">Uncharacterized protein</fullName>
    </submittedName>
</protein>
<evidence type="ECO:0000256" key="1">
    <source>
        <dbReference type="SAM" id="MobiDB-lite"/>
    </source>
</evidence>
<keyword evidence="3" id="KW-1185">Reference proteome</keyword>
<feature type="region of interest" description="Disordered" evidence="1">
    <location>
        <begin position="313"/>
        <end position="374"/>
    </location>
</feature>
<dbReference type="SUPFAM" id="SSF56112">
    <property type="entry name" value="Protein kinase-like (PK-like)"/>
    <property type="match status" value="1"/>
</dbReference>
<dbReference type="AlphaFoldDB" id="A0AAW1RYM7"/>
<comment type="caution">
    <text evidence="2">The sequence shown here is derived from an EMBL/GenBank/DDBJ whole genome shotgun (WGS) entry which is preliminary data.</text>
</comment>
<name>A0AAW1RYM7_9CHLO</name>
<dbReference type="Gene3D" id="1.10.510.10">
    <property type="entry name" value="Transferase(Phosphotransferase) domain 1"/>
    <property type="match status" value="1"/>
</dbReference>
<dbReference type="InterPro" id="IPR011009">
    <property type="entry name" value="Kinase-like_dom_sf"/>
</dbReference>
<dbReference type="InterPro" id="IPR052396">
    <property type="entry name" value="Meiotic_Drive_Suppr_Kinase"/>
</dbReference>
<dbReference type="EMBL" id="JALJOS010000005">
    <property type="protein sequence ID" value="KAK9838825.1"/>
    <property type="molecule type" value="Genomic_DNA"/>
</dbReference>
<dbReference type="PANTHER" id="PTHR37171">
    <property type="entry name" value="SERINE/THREONINE-PROTEIN KINASE YRZF-RELATED"/>
    <property type="match status" value="1"/>
</dbReference>
<accession>A0AAW1RYM7</accession>
<reference evidence="2 3" key="1">
    <citation type="journal article" date="2024" name="Nat. Commun.">
        <title>Phylogenomics reveals the evolutionary origins of lichenization in chlorophyte algae.</title>
        <authorList>
            <person name="Puginier C."/>
            <person name="Libourel C."/>
            <person name="Otte J."/>
            <person name="Skaloud P."/>
            <person name="Haon M."/>
            <person name="Grisel S."/>
            <person name="Petersen M."/>
            <person name="Berrin J.G."/>
            <person name="Delaux P.M."/>
            <person name="Dal Grande F."/>
            <person name="Keller J."/>
        </authorList>
    </citation>
    <scope>NUCLEOTIDE SEQUENCE [LARGE SCALE GENOMIC DNA]</scope>
    <source>
        <strain evidence="2 3">SAG 2145</strain>
    </source>
</reference>
<organism evidence="2 3">
    <name type="scientific">Apatococcus lobatus</name>
    <dbReference type="NCBI Taxonomy" id="904363"/>
    <lineage>
        <taxon>Eukaryota</taxon>
        <taxon>Viridiplantae</taxon>
        <taxon>Chlorophyta</taxon>
        <taxon>core chlorophytes</taxon>
        <taxon>Trebouxiophyceae</taxon>
        <taxon>Chlorellales</taxon>
        <taxon>Chlorellaceae</taxon>
        <taxon>Apatococcus</taxon>
    </lineage>
</organism>
<proteinExistence type="predicted"/>
<dbReference type="Proteomes" id="UP001438707">
    <property type="component" value="Unassembled WGS sequence"/>
</dbReference>
<sequence length="567" mass="62169">MDDPSLELLHKEDAKELSKGDTANQARIAEVHGGITCLAATTGSSNLDKELCRPFQDEPNEFDHKPTQANAAHGGKTFEDVVDDVVDEADFAERAWAWYQQDSVQGRLAMISCQPFRKQFYKGDVVGNVAGEESQLYAPIELCIYEPVNDAARALGFECRYQRCPAGKTLADMQGVRLPHREVVLPHEVKAACQEHLVGLSYNQAFDKCPHTVLRPLAQMGAYMVEEETRYGILSSKLHHTFFSRPAKATDRRLLCSPTFNGEQQQSPSVRVLYLYQLHLAQSAPPLLVKDRGGVTPPKGKCIKEWPAMPAESAPAAAGEPAVHSPPSPSVASRGSFLTTAEDGVAGSSPPAGSPASNTRKRAREGFSSTHGARQIPLATQHESLLVSLKPVSRASLNIGDTICRASDHVVRWGRYLGQDAVFKIWDLGDSFEPLDGMQRELDAYAQLQDLQGTWTPNLLGSGLLFGDLLSFVCISAGRPLKRDVLTDADTQQMKDCLAAVHRMHVSHGDVRLSNFKRGPDGQVWLIDFDHSQIVAGKDADFICDLADLEHILIRLSSDWLDPASKV</sequence>
<evidence type="ECO:0000313" key="3">
    <source>
        <dbReference type="Proteomes" id="UP001438707"/>
    </source>
</evidence>
<feature type="compositionally biased region" description="Low complexity" evidence="1">
    <location>
        <begin position="344"/>
        <end position="357"/>
    </location>
</feature>
<dbReference type="PANTHER" id="PTHR37171:SF1">
    <property type="entry name" value="SERINE_THREONINE-PROTEIN KINASE YRZF-RELATED"/>
    <property type="match status" value="1"/>
</dbReference>